<protein>
    <submittedName>
        <fullName evidence="1">Uncharacterized protein</fullName>
    </submittedName>
</protein>
<dbReference type="EMBL" id="SJPG01000001">
    <property type="protein sequence ID" value="TWT62876.1"/>
    <property type="molecule type" value="Genomic_DNA"/>
</dbReference>
<organism evidence="1 2">
    <name type="scientific">Rubinisphaera italica</name>
    <dbReference type="NCBI Taxonomy" id="2527969"/>
    <lineage>
        <taxon>Bacteria</taxon>
        <taxon>Pseudomonadati</taxon>
        <taxon>Planctomycetota</taxon>
        <taxon>Planctomycetia</taxon>
        <taxon>Planctomycetales</taxon>
        <taxon>Planctomycetaceae</taxon>
        <taxon>Rubinisphaera</taxon>
    </lineage>
</organism>
<dbReference type="RefSeq" id="WP_146504687.1">
    <property type="nucleotide sequence ID" value="NZ_SJPG01000001.1"/>
</dbReference>
<evidence type="ECO:0000313" key="2">
    <source>
        <dbReference type="Proteomes" id="UP000316095"/>
    </source>
</evidence>
<sequence length="105" mass="12618">MDQTEILEIELNQVEISHDEAQELCNMIAMQSLPEDCMIEDRLMAFWDDEKFVLQPNYCCDDSPEYRYSYVESYAIYQALSTRRYKRVTLCCQKWGCDLITFWED</sequence>
<accession>A0A5C5XI45</accession>
<reference evidence="1 2" key="1">
    <citation type="submission" date="2019-02" db="EMBL/GenBank/DDBJ databases">
        <title>Deep-cultivation of Planctomycetes and their phenomic and genomic characterization uncovers novel biology.</title>
        <authorList>
            <person name="Wiegand S."/>
            <person name="Jogler M."/>
            <person name="Boedeker C."/>
            <person name="Pinto D."/>
            <person name="Vollmers J."/>
            <person name="Rivas-Marin E."/>
            <person name="Kohn T."/>
            <person name="Peeters S.H."/>
            <person name="Heuer A."/>
            <person name="Rast P."/>
            <person name="Oberbeckmann S."/>
            <person name="Bunk B."/>
            <person name="Jeske O."/>
            <person name="Meyerdierks A."/>
            <person name="Storesund J.E."/>
            <person name="Kallscheuer N."/>
            <person name="Luecker S."/>
            <person name="Lage O.M."/>
            <person name="Pohl T."/>
            <person name="Merkel B.J."/>
            <person name="Hornburger P."/>
            <person name="Mueller R.-W."/>
            <person name="Bruemmer F."/>
            <person name="Labrenz M."/>
            <person name="Spormann A.M."/>
            <person name="Op Den Camp H."/>
            <person name="Overmann J."/>
            <person name="Amann R."/>
            <person name="Jetten M.S.M."/>
            <person name="Mascher T."/>
            <person name="Medema M.H."/>
            <person name="Devos D.P."/>
            <person name="Kaster A.-K."/>
            <person name="Ovreas L."/>
            <person name="Rohde M."/>
            <person name="Galperin M.Y."/>
            <person name="Jogler C."/>
        </authorList>
    </citation>
    <scope>NUCLEOTIDE SEQUENCE [LARGE SCALE GENOMIC DNA]</scope>
    <source>
        <strain evidence="1 2">Pan54</strain>
    </source>
</reference>
<name>A0A5C5XI45_9PLAN</name>
<gene>
    <name evidence="1" type="ORF">Pan54_36220</name>
</gene>
<keyword evidence="2" id="KW-1185">Reference proteome</keyword>
<dbReference type="AlphaFoldDB" id="A0A5C5XI45"/>
<comment type="caution">
    <text evidence="1">The sequence shown here is derived from an EMBL/GenBank/DDBJ whole genome shotgun (WGS) entry which is preliminary data.</text>
</comment>
<dbReference type="Proteomes" id="UP000316095">
    <property type="component" value="Unassembled WGS sequence"/>
</dbReference>
<evidence type="ECO:0000313" key="1">
    <source>
        <dbReference type="EMBL" id="TWT62876.1"/>
    </source>
</evidence>
<proteinExistence type="predicted"/>